<dbReference type="Pfam" id="PF03946">
    <property type="entry name" value="Ribosomal_L11_N"/>
    <property type="match status" value="1"/>
</dbReference>
<evidence type="ECO:0000256" key="5">
    <source>
        <dbReference type="ARBA" id="ARBA00022980"/>
    </source>
</evidence>
<feature type="domain" description="Large ribosomal subunit protein uL11 N-terminal" evidence="11">
    <location>
        <begin position="9"/>
        <end position="66"/>
    </location>
</feature>
<dbReference type="SUPFAM" id="SSF54747">
    <property type="entry name" value="Ribosomal L11/L12e N-terminal domain"/>
    <property type="match status" value="1"/>
</dbReference>
<evidence type="ECO:0000256" key="6">
    <source>
        <dbReference type="ARBA" id="ARBA00023274"/>
    </source>
</evidence>
<dbReference type="GO" id="GO:0005762">
    <property type="term" value="C:mitochondrial large ribosomal subunit"/>
    <property type="evidence" value="ECO:0007669"/>
    <property type="project" value="TreeGrafter"/>
</dbReference>
<dbReference type="InterPro" id="IPR020784">
    <property type="entry name" value="Ribosomal_uL11_N"/>
</dbReference>
<dbReference type="GO" id="GO:0009507">
    <property type="term" value="C:chloroplast"/>
    <property type="evidence" value="ECO:0007669"/>
    <property type="project" value="UniProtKB-SubCell"/>
</dbReference>
<dbReference type="GO" id="GO:0003735">
    <property type="term" value="F:structural constituent of ribosome"/>
    <property type="evidence" value="ECO:0007669"/>
    <property type="project" value="InterPro"/>
</dbReference>
<dbReference type="CDD" id="cd00349">
    <property type="entry name" value="Ribosomal_L11"/>
    <property type="match status" value="1"/>
</dbReference>
<dbReference type="InterPro" id="IPR036769">
    <property type="entry name" value="Ribosomal_uL11_C_sf"/>
</dbReference>
<dbReference type="SMART" id="SM00649">
    <property type="entry name" value="RL11"/>
    <property type="match status" value="1"/>
</dbReference>
<proteinExistence type="inferred from homology"/>
<evidence type="ECO:0000256" key="9">
    <source>
        <dbReference type="RuleBase" id="RU003978"/>
    </source>
</evidence>
<comment type="subcellular location">
    <subcellularLocation>
        <location evidence="1 8">Plastid</location>
        <location evidence="1 8">Chloroplast</location>
    </subcellularLocation>
</comment>
<evidence type="ECO:0000256" key="3">
    <source>
        <dbReference type="ARBA" id="ARBA00022730"/>
    </source>
</evidence>
<dbReference type="Gene3D" id="3.30.1550.10">
    <property type="entry name" value="Ribosomal protein L11/L12, N-terminal domain"/>
    <property type="match status" value="1"/>
</dbReference>
<keyword evidence="12" id="KW-0150">Chloroplast</keyword>
<dbReference type="SUPFAM" id="SSF46906">
    <property type="entry name" value="Ribosomal protein L11, C-terminal domain"/>
    <property type="match status" value="1"/>
</dbReference>
<evidence type="ECO:0000256" key="4">
    <source>
        <dbReference type="ARBA" id="ARBA00022884"/>
    </source>
</evidence>
<keyword evidence="5 8" id="KW-0689">Ribosomal protein</keyword>
<dbReference type="PROSITE" id="PS00359">
    <property type="entry name" value="RIBOSOMAL_L11"/>
    <property type="match status" value="1"/>
</dbReference>
<comment type="function">
    <text evidence="8">Forms part of the ribosomal stalk which helps the ribosome interact with GTP-bound translation factors.</text>
</comment>
<dbReference type="InterPro" id="IPR006519">
    <property type="entry name" value="Ribosomal_uL11_bac-typ"/>
</dbReference>
<keyword evidence="12" id="KW-0934">Plastid</keyword>
<sequence length="141" mass="14862">MPKKINALIKLALPAGKATPAPPVGPALGQHGVNIAAFCKEYNARTSDKMGLIIPVEISVYEDRSYTFVLKTPPASVLLANAAKIKKGSATPNKLTVGSITKAQLEEIANIKLPDLNTTKINSAIKIVEGTARNMGISIVD</sequence>
<dbReference type="GO" id="GO:0006412">
    <property type="term" value="P:translation"/>
    <property type="evidence" value="ECO:0007669"/>
    <property type="project" value="UniProtKB-UniRule"/>
</dbReference>
<evidence type="ECO:0000256" key="7">
    <source>
        <dbReference type="ARBA" id="ARBA00068991"/>
    </source>
</evidence>
<dbReference type="InterPro" id="IPR020783">
    <property type="entry name" value="Ribosomal_uL11_C"/>
</dbReference>
<evidence type="ECO:0000256" key="1">
    <source>
        <dbReference type="ARBA" id="ARBA00004229"/>
    </source>
</evidence>
<keyword evidence="6 8" id="KW-0687">Ribonucleoprotein</keyword>
<dbReference type="RefSeq" id="YP_009028606.1">
    <property type="nucleotide sequence ID" value="NC_024079.1"/>
</dbReference>
<feature type="domain" description="Large ribosomal subunit protein uL11 C-terminal" evidence="10">
    <location>
        <begin position="71"/>
        <end position="139"/>
    </location>
</feature>
<protein>
    <recommendedName>
        <fullName evidence="7 8">Large ribosomal subunit protein uL11c</fullName>
    </recommendedName>
</protein>
<dbReference type="Pfam" id="PF00298">
    <property type="entry name" value="Ribosomal_L11"/>
    <property type="match status" value="1"/>
</dbReference>
<name>A0A023HBU8_9STRA</name>
<dbReference type="NCBIfam" id="TIGR01632">
    <property type="entry name" value="L11_bact"/>
    <property type="match status" value="1"/>
</dbReference>
<evidence type="ECO:0000256" key="2">
    <source>
        <dbReference type="ARBA" id="ARBA00010537"/>
    </source>
</evidence>
<organism evidence="12">
    <name type="scientific">Asterionella formosa</name>
    <dbReference type="NCBI Taxonomy" id="210441"/>
    <lineage>
        <taxon>Eukaryota</taxon>
        <taxon>Sar</taxon>
        <taxon>Stramenopiles</taxon>
        <taxon>Ochrophyta</taxon>
        <taxon>Bacillariophyta</taxon>
        <taxon>Fragilariophyceae</taxon>
        <taxon>Fragilariophycidae</taxon>
        <taxon>Fragilariales</taxon>
        <taxon>Fragilariaceae</taxon>
        <taxon>Asterionella</taxon>
    </lineage>
</organism>
<comment type="similarity">
    <text evidence="2 8 9">Belongs to the universal ribosomal protein uL11 family.</text>
</comment>
<dbReference type="PANTHER" id="PTHR11661:SF1">
    <property type="entry name" value="LARGE RIBOSOMAL SUBUNIT PROTEIN UL11M"/>
    <property type="match status" value="1"/>
</dbReference>
<dbReference type="HAMAP" id="MF_00736">
    <property type="entry name" value="Ribosomal_uL11"/>
    <property type="match status" value="1"/>
</dbReference>
<keyword evidence="4 8" id="KW-0694">RNA-binding</keyword>
<dbReference type="AlphaFoldDB" id="A0A023HBU8"/>
<evidence type="ECO:0000313" key="12">
    <source>
        <dbReference type="EMBL" id="AGH28157.1"/>
    </source>
</evidence>
<dbReference type="PANTHER" id="PTHR11661">
    <property type="entry name" value="60S RIBOSOMAL PROTEIN L12"/>
    <property type="match status" value="1"/>
</dbReference>
<evidence type="ECO:0000259" key="10">
    <source>
        <dbReference type="Pfam" id="PF00298"/>
    </source>
</evidence>
<dbReference type="Gene3D" id="1.10.10.250">
    <property type="entry name" value="Ribosomal protein L11, C-terminal domain"/>
    <property type="match status" value="1"/>
</dbReference>
<evidence type="ECO:0000256" key="8">
    <source>
        <dbReference type="HAMAP-Rule" id="MF_00736"/>
    </source>
</evidence>
<geneLocation type="chloroplast" evidence="12"/>
<evidence type="ECO:0000259" key="11">
    <source>
        <dbReference type="Pfam" id="PF03946"/>
    </source>
</evidence>
<dbReference type="InterPro" id="IPR000911">
    <property type="entry name" value="Ribosomal_uL11"/>
</dbReference>
<comment type="subunit">
    <text evidence="8">Part of the ribosomal stalk of the 50S ribosomal subunit. Interacts with L10 and the large rRNA to form the base of the stalk. L10 forms an elongated spine to which L12 dimers bind in a sequential fashion forming a multimeric L10(L12)X complex.</text>
</comment>
<dbReference type="GeneID" id="19739445"/>
<dbReference type="GO" id="GO:0070180">
    <property type="term" value="F:large ribosomal subunit rRNA binding"/>
    <property type="evidence" value="ECO:0007669"/>
    <property type="project" value="UniProtKB-UniRule"/>
</dbReference>
<gene>
    <name evidence="8 12" type="primary">rpl11</name>
</gene>
<dbReference type="EMBL" id="KC509519">
    <property type="protein sequence ID" value="AGH28157.1"/>
    <property type="molecule type" value="Genomic_DNA"/>
</dbReference>
<dbReference type="InterPro" id="IPR036796">
    <property type="entry name" value="Ribosomal_uL11_N_sf"/>
</dbReference>
<dbReference type="FunFam" id="1.10.10.250:FF:000001">
    <property type="entry name" value="50S ribosomal protein L11"/>
    <property type="match status" value="1"/>
</dbReference>
<reference evidence="12" key="1">
    <citation type="journal article" date="2014" name="Genome Biol. Evol.">
        <title>Serial gene losses and foreign DNA underlie size and sequence variation in the plastid genomes of diatoms.</title>
        <authorList>
            <person name="Ruck E.C."/>
            <person name="Nakov T."/>
            <person name="Jansen R.K."/>
            <person name="Theriot E.C."/>
            <person name="Alverson A.J."/>
        </authorList>
    </citation>
    <scope>NUCLEOTIDE SEQUENCE</scope>
    <source>
        <strain evidence="12">Utcc605</strain>
    </source>
</reference>
<accession>A0A023HBU8</accession>
<keyword evidence="3 8" id="KW-0699">rRNA-binding</keyword>
<dbReference type="InterPro" id="IPR020785">
    <property type="entry name" value="Ribosomal_uL11_CS"/>
</dbReference>
<dbReference type="FunFam" id="3.30.1550.10:FF:000001">
    <property type="entry name" value="50S ribosomal protein L11"/>
    <property type="match status" value="1"/>
</dbReference>